<feature type="transmembrane region" description="Helical" evidence="1">
    <location>
        <begin position="21"/>
        <end position="40"/>
    </location>
</feature>
<dbReference type="AlphaFoldDB" id="A0A3N9UCZ9"/>
<accession>A0A3N9UCZ9</accession>
<sequence>MWEQETCPSFHGGDQLKNKKLLITVFVIVVIIAGLLDLMFKGLFYQMLPESIQSIVSNIF</sequence>
<dbReference type="Proteomes" id="UP000274033">
    <property type="component" value="Unassembled WGS sequence"/>
</dbReference>
<dbReference type="EMBL" id="RRCT01000011">
    <property type="protein sequence ID" value="RQW74178.1"/>
    <property type="molecule type" value="Genomic_DNA"/>
</dbReference>
<proteinExistence type="predicted"/>
<evidence type="ECO:0000256" key="1">
    <source>
        <dbReference type="SAM" id="Phobius"/>
    </source>
</evidence>
<evidence type="ECO:0000313" key="3">
    <source>
        <dbReference type="Proteomes" id="UP000274033"/>
    </source>
</evidence>
<gene>
    <name evidence="2" type="ORF">EBB45_12515</name>
</gene>
<keyword evidence="3" id="KW-1185">Reference proteome</keyword>
<comment type="caution">
    <text evidence="2">The sequence shown here is derived from an EMBL/GenBank/DDBJ whole genome shotgun (WGS) entry which is preliminary data.</text>
</comment>
<evidence type="ECO:0000313" key="2">
    <source>
        <dbReference type="EMBL" id="RQW74178.1"/>
    </source>
</evidence>
<keyword evidence="1" id="KW-0472">Membrane</keyword>
<keyword evidence="1" id="KW-0812">Transmembrane</keyword>
<organism evidence="2 3">
    <name type="scientific">Lysinibacillus composti</name>
    <dbReference type="NCBI Taxonomy" id="720633"/>
    <lineage>
        <taxon>Bacteria</taxon>
        <taxon>Bacillati</taxon>
        <taxon>Bacillota</taxon>
        <taxon>Bacilli</taxon>
        <taxon>Bacillales</taxon>
        <taxon>Bacillaceae</taxon>
        <taxon>Lysinibacillus</taxon>
    </lineage>
</organism>
<protein>
    <submittedName>
        <fullName evidence="2">Uncharacterized protein</fullName>
    </submittedName>
</protein>
<name>A0A3N9UCZ9_9BACI</name>
<keyword evidence="1" id="KW-1133">Transmembrane helix</keyword>
<reference evidence="2 3" key="1">
    <citation type="journal article" date="2013" name="J. Microbiol.">
        <title>Lysinibacillus chungkukjangi sp. nov., isolated from Chungkukjang, Korean fermented soybean food.</title>
        <authorList>
            <person name="Kim S.J."/>
            <person name="Jang Y.H."/>
            <person name="Hamada M."/>
            <person name="Ahn J.H."/>
            <person name="Weon H.Y."/>
            <person name="Suzuki K."/>
            <person name="Whang K.S."/>
            <person name="Kwon S.W."/>
        </authorList>
    </citation>
    <scope>NUCLEOTIDE SEQUENCE [LARGE SCALE GENOMIC DNA]</scope>
    <source>
        <strain evidence="2 3">MCCC 1A12701</strain>
    </source>
</reference>